<comment type="caution">
    <text evidence="2">The sequence shown here is derived from an EMBL/GenBank/DDBJ whole genome shotgun (WGS) entry which is preliminary data.</text>
</comment>
<keyword evidence="3" id="KW-1185">Reference proteome</keyword>
<accession>A0A9X2AUM7</accession>
<keyword evidence="1" id="KW-0812">Transmembrane</keyword>
<keyword evidence="1" id="KW-1133">Transmembrane helix</keyword>
<feature type="transmembrane region" description="Helical" evidence="1">
    <location>
        <begin position="71"/>
        <end position="91"/>
    </location>
</feature>
<dbReference type="Proteomes" id="UP001139488">
    <property type="component" value="Unassembled WGS sequence"/>
</dbReference>
<name>A0A9X2AUM7_9VIBR</name>
<evidence type="ECO:0000313" key="2">
    <source>
        <dbReference type="EMBL" id="MCJ2376059.1"/>
    </source>
</evidence>
<sequence length="197" mass="22599">MIETQKKDFDSIKKSLIKKNAHVVLEEARRLYALEQERRNGADTKSGLYLTAVAALIAFFSSQAPEFTSQVSWFSVVTFLLAVFQLIRCGIWSLKALKVTGYALLDWKDLIEQPSSADFESNLAKKLLCSLRYNYDLNNDKLTNVNMSYETLISASFWLVIYLVIEIIQSILEQTYSNPSMYDATLYICSWCNFSYT</sequence>
<dbReference type="EMBL" id="JAJNNZ010000003">
    <property type="protein sequence ID" value="MCJ2376059.1"/>
    <property type="molecule type" value="Genomic_DNA"/>
</dbReference>
<feature type="transmembrane region" description="Helical" evidence="1">
    <location>
        <begin position="47"/>
        <end position="65"/>
    </location>
</feature>
<reference evidence="2" key="1">
    <citation type="submission" date="2021-11" db="EMBL/GenBank/DDBJ databases">
        <title>Vibrio ZSDE26 sp. nov. and Vibrio ZSDZ34 sp. nov., isolated from coastal seawater in Qingdao.</title>
        <authorList>
            <person name="Zhang P."/>
        </authorList>
    </citation>
    <scope>NUCLEOTIDE SEQUENCE</scope>
    <source>
        <strain evidence="2">ZSDZ34</strain>
    </source>
</reference>
<feature type="transmembrane region" description="Helical" evidence="1">
    <location>
        <begin position="151"/>
        <end position="172"/>
    </location>
</feature>
<proteinExistence type="predicted"/>
<organism evidence="2 3">
    <name type="scientific">Vibrio gelatinilyticus</name>
    <dbReference type="NCBI Taxonomy" id="2893468"/>
    <lineage>
        <taxon>Bacteria</taxon>
        <taxon>Pseudomonadati</taxon>
        <taxon>Pseudomonadota</taxon>
        <taxon>Gammaproteobacteria</taxon>
        <taxon>Vibrionales</taxon>
        <taxon>Vibrionaceae</taxon>
        <taxon>Vibrio</taxon>
    </lineage>
</organism>
<keyword evidence="1" id="KW-0472">Membrane</keyword>
<dbReference type="RefSeq" id="WP_244355454.1">
    <property type="nucleotide sequence ID" value="NZ_JAJNNZ010000003.1"/>
</dbReference>
<protein>
    <submittedName>
        <fullName evidence="2">Uncharacterized protein</fullName>
    </submittedName>
</protein>
<gene>
    <name evidence="2" type="ORF">LNL84_04350</name>
</gene>
<evidence type="ECO:0000313" key="3">
    <source>
        <dbReference type="Proteomes" id="UP001139488"/>
    </source>
</evidence>
<dbReference type="AlphaFoldDB" id="A0A9X2AUM7"/>
<evidence type="ECO:0000256" key="1">
    <source>
        <dbReference type="SAM" id="Phobius"/>
    </source>
</evidence>